<accession>A0ABP8BKY8</accession>
<name>A0ABP8BKY8_9ACTN</name>
<dbReference type="RefSeq" id="WP_344923058.1">
    <property type="nucleotide sequence ID" value="NZ_BAABAQ010000020.1"/>
</dbReference>
<organism evidence="1 2">
    <name type="scientific">Streptosporangium oxazolinicum</name>
    <dbReference type="NCBI Taxonomy" id="909287"/>
    <lineage>
        <taxon>Bacteria</taxon>
        <taxon>Bacillati</taxon>
        <taxon>Actinomycetota</taxon>
        <taxon>Actinomycetes</taxon>
        <taxon>Streptosporangiales</taxon>
        <taxon>Streptosporangiaceae</taxon>
        <taxon>Streptosporangium</taxon>
    </lineage>
</organism>
<protein>
    <submittedName>
        <fullName evidence="1">Uncharacterized protein</fullName>
    </submittedName>
</protein>
<reference evidence="2" key="1">
    <citation type="journal article" date="2019" name="Int. J. Syst. Evol. Microbiol.">
        <title>The Global Catalogue of Microorganisms (GCM) 10K type strain sequencing project: providing services to taxonomists for standard genome sequencing and annotation.</title>
        <authorList>
            <consortium name="The Broad Institute Genomics Platform"/>
            <consortium name="The Broad Institute Genome Sequencing Center for Infectious Disease"/>
            <person name="Wu L."/>
            <person name="Ma J."/>
        </authorList>
    </citation>
    <scope>NUCLEOTIDE SEQUENCE [LARGE SCALE GENOMIC DNA]</scope>
    <source>
        <strain evidence="2">JCM 17388</strain>
    </source>
</reference>
<proteinExistence type="predicted"/>
<dbReference type="EMBL" id="BAABAQ010000020">
    <property type="protein sequence ID" value="GAA4208978.1"/>
    <property type="molecule type" value="Genomic_DNA"/>
</dbReference>
<evidence type="ECO:0000313" key="2">
    <source>
        <dbReference type="Proteomes" id="UP001501251"/>
    </source>
</evidence>
<dbReference type="Proteomes" id="UP001501251">
    <property type="component" value="Unassembled WGS sequence"/>
</dbReference>
<gene>
    <name evidence="1" type="ORF">GCM10022252_74830</name>
</gene>
<keyword evidence="2" id="KW-1185">Reference proteome</keyword>
<sequence>MNSGWKWHPRDLDEEAARRRARRPRRRASDLDVVCRAVFGRDAEEVTARDLMGWQNSLPRDVLPRDLRDMTAEELLEIAARRAPGGPAGFWACPHERDARSGCSECFWELIGEAQETEPWASRPTPLMEVMVRFGTPEPLPDVFVRAVNEYSDRVGLVLAGPLDDDAAVQGPAGLHLYLLGGALRPTPGRRDRAAAVAAAVGFLCFQPAVEGFSVISVAAARL</sequence>
<comment type="caution">
    <text evidence="1">The sequence shown here is derived from an EMBL/GenBank/DDBJ whole genome shotgun (WGS) entry which is preliminary data.</text>
</comment>
<evidence type="ECO:0000313" key="1">
    <source>
        <dbReference type="EMBL" id="GAA4208978.1"/>
    </source>
</evidence>